<dbReference type="SUPFAM" id="SSF52058">
    <property type="entry name" value="L domain-like"/>
    <property type="match status" value="1"/>
</dbReference>
<reference evidence="6 7" key="1">
    <citation type="submission" date="2018-04" db="EMBL/GenBank/DDBJ databases">
        <title>The genome of golden apple snail Pomacea canaliculata provides insight into stress tolerance and invasive adaptation.</title>
        <authorList>
            <person name="Liu C."/>
            <person name="Liu B."/>
            <person name="Ren Y."/>
            <person name="Zhang Y."/>
            <person name="Wang H."/>
            <person name="Li S."/>
            <person name="Jiang F."/>
            <person name="Yin L."/>
            <person name="Zhang G."/>
            <person name="Qian W."/>
            <person name="Fan W."/>
        </authorList>
    </citation>
    <scope>NUCLEOTIDE SEQUENCE [LARGE SCALE GENOMIC DNA]</scope>
    <source>
        <strain evidence="6">SZHN2017</strain>
        <tissue evidence="6">Muscle</tissue>
    </source>
</reference>
<dbReference type="SMART" id="SM00082">
    <property type="entry name" value="LRRCT"/>
    <property type="match status" value="1"/>
</dbReference>
<keyword evidence="7" id="KW-1185">Reference proteome</keyword>
<keyword evidence="4" id="KW-0472">Membrane</keyword>
<keyword evidence="2" id="KW-0732">Signal</keyword>
<evidence type="ECO:0000256" key="3">
    <source>
        <dbReference type="ARBA" id="ARBA00022737"/>
    </source>
</evidence>
<evidence type="ECO:0000256" key="2">
    <source>
        <dbReference type="ARBA" id="ARBA00022729"/>
    </source>
</evidence>
<evidence type="ECO:0000256" key="1">
    <source>
        <dbReference type="ARBA" id="ARBA00022614"/>
    </source>
</evidence>
<dbReference type="InterPro" id="IPR003961">
    <property type="entry name" value="FN3_dom"/>
</dbReference>
<dbReference type="SUPFAM" id="SSF49265">
    <property type="entry name" value="Fibronectin type III"/>
    <property type="match status" value="1"/>
</dbReference>
<dbReference type="InterPro" id="IPR032675">
    <property type="entry name" value="LRR_dom_sf"/>
</dbReference>
<keyword evidence="4" id="KW-0812">Transmembrane</keyword>
<protein>
    <recommendedName>
        <fullName evidence="5">LRRCT domain-containing protein</fullName>
    </recommendedName>
</protein>
<keyword evidence="3" id="KW-0677">Repeat</keyword>
<dbReference type="STRING" id="400727.A0A2T7NCN1"/>
<dbReference type="Proteomes" id="UP000245119">
    <property type="component" value="Linkage Group LG14"/>
</dbReference>
<keyword evidence="4" id="KW-1133">Transmembrane helix</keyword>
<dbReference type="CDD" id="cd00063">
    <property type="entry name" value="FN3"/>
    <property type="match status" value="1"/>
</dbReference>
<sequence length="281" mass="31984">MSSMKYLSLANNHLETVPVNLPMMEWLDLSNNSINAVAEEQKTDLYPQEVFLIGRNPLHCDCGLLWLKELFDSRKYLLKYIHVDKEEFVPTCSHPAHIAGILWDVLEDEVFGCKDKASKEDDVTSDHDNKLLIHLENLSIRVSDVGHTHVSLEWDPLNLMTVDKAYAASLGTKAYVSYHQFGKKTQFSVAIHLITGSYTLNGLRPSTAYIICMSLGDPMLKSPHVKVAGEDCVEITTEKEKKMQTFLADGYVLVLTILLMCGLLMILCYCLRYFYQKEKRE</sequence>
<dbReference type="InterPro" id="IPR000483">
    <property type="entry name" value="Cys-rich_flank_reg_C"/>
</dbReference>
<organism evidence="6 7">
    <name type="scientific">Pomacea canaliculata</name>
    <name type="common">Golden apple snail</name>
    <dbReference type="NCBI Taxonomy" id="400727"/>
    <lineage>
        <taxon>Eukaryota</taxon>
        <taxon>Metazoa</taxon>
        <taxon>Spiralia</taxon>
        <taxon>Lophotrochozoa</taxon>
        <taxon>Mollusca</taxon>
        <taxon>Gastropoda</taxon>
        <taxon>Caenogastropoda</taxon>
        <taxon>Architaenioglossa</taxon>
        <taxon>Ampullarioidea</taxon>
        <taxon>Ampullariidae</taxon>
        <taxon>Pomacea</taxon>
    </lineage>
</organism>
<accession>A0A2T7NCN1</accession>
<feature type="domain" description="LRRCT" evidence="5">
    <location>
        <begin position="56"/>
        <end position="114"/>
    </location>
</feature>
<feature type="transmembrane region" description="Helical" evidence="4">
    <location>
        <begin position="251"/>
        <end position="275"/>
    </location>
</feature>
<dbReference type="Gene3D" id="3.80.10.10">
    <property type="entry name" value="Ribonuclease Inhibitor"/>
    <property type="match status" value="1"/>
</dbReference>
<dbReference type="Gene3D" id="2.60.40.10">
    <property type="entry name" value="Immunoglobulins"/>
    <property type="match status" value="1"/>
</dbReference>
<comment type="caution">
    <text evidence="6">The sequence shown here is derived from an EMBL/GenBank/DDBJ whole genome shotgun (WGS) entry which is preliminary data.</text>
</comment>
<evidence type="ECO:0000313" key="7">
    <source>
        <dbReference type="Proteomes" id="UP000245119"/>
    </source>
</evidence>
<keyword evidence="1" id="KW-0433">Leucine-rich repeat</keyword>
<dbReference type="InterPro" id="IPR013783">
    <property type="entry name" value="Ig-like_fold"/>
</dbReference>
<proteinExistence type="predicted"/>
<evidence type="ECO:0000313" key="6">
    <source>
        <dbReference type="EMBL" id="PVD18934.1"/>
    </source>
</evidence>
<name>A0A2T7NCN1_POMCA</name>
<dbReference type="OrthoDB" id="6096773at2759"/>
<dbReference type="AlphaFoldDB" id="A0A2T7NCN1"/>
<evidence type="ECO:0000259" key="5">
    <source>
        <dbReference type="SMART" id="SM00082"/>
    </source>
</evidence>
<dbReference type="EMBL" id="PZQS01000014">
    <property type="protein sequence ID" value="PVD18934.1"/>
    <property type="molecule type" value="Genomic_DNA"/>
</dbReference>
<dbReference type="InterPro" id="IPR036116">
    <property type="entry name" value="FN3_sf"/>
</dbReference>
<gene>
    <name evidence="6" type="ORF">C0Q70_21493</name>
</gene>
<evidence type="ECO:0000256" key="4">
    <source>
        <dbReference type="SAM" id="Phobius"/>
    </source>
</evidence>